<feature type="chain" id="PRO_5031442661" evidence="1">
    <location>
        <begin position="22"/>
        <end position="438"/>
    </location>
</feature>
<dbReference type="InterPro" id="IPR050789">
    <property type="entry name" value="Diverse_Enzym_Activities"/>
</dbReference>
<evidence type="ECO:0000256" key="1">
    <source>
        <dbReference type="SAM" id="SignalP"/>
    </source>
</evidence>
<feature type="signal peptide" evidence="1">
    <location>
        <begin position="1"/>
        <end position="21"/>
    </location>
</feature>
<sequence length="438" mass="48932">MKKTLIGSLIGLSLFSATAVAASEIAVMDTIPASPEAQATKGKWTQAPYNNWTFRNMGLHPSVMVPREGSVVAIPEALDPNIAALKFDHQGETYTVRDAMIGDHTDGYIIVQDGKILHEEYFGDFTEKDHHMWASSTKSLTGQAMGLLVEQGKVDVDAKVETYIEELKDTHFGQRTVREVLNMVTALNYSEDYVNMVPGDFSTEYFRRLGFVAAFDLEAIDPTQDDTPRGLLEFAPLFTQNPDLEPSYKYEYHSPNVDVIGWIISRVSGQPLQTFIAENIWSKLGAEHDAFMMADMTFVAIATGGMNTTLRDFARVGMAMANNGQYNGQQVFSEKWVKDTFALTDEEKLHTARSIYRIDENSPVYDQWLEGYKNYLWVHDSEKGIGTFRGVFGQNLYINQEKNLVIATFSSTPSASNAARETNRPRMAAFAAIADSIK</sequence>
<dbReference type="RefSeq" id="WP_164650485.1">
    <property type="nucleotide sequence ID" value="NZ_CP047476.1"/>
</dbReference>
<dbReference type="EMBL" id="CP047476">
    <property type="protein sequence ID" value="QIA65585.1"/>
    <property type="molecule type" value="Genomic_DNA"/>
</dbReference>
<dbReference type="PANTHER" id="PTHR43283:SF7">
    <property type="entry name" value="BETA-LACTAMASE-RELATED DOMAIN-CONTAINING PROTEIN"/>
    <property type="match status" value="1"/>
</dbReference>
<keyword evidence="3" id="KW-0378">Hydrolase</keyword>
<evidence type="ECO:0000313" key="3">
    <source>
        <dbReference type="EMBL" id="QIA65585.1"/>
    </source>
</evidence>
<keyword evidence="4" id="KW-1185">Reference proteome</keyword>
<dbReference type="InterPro" id="IPR001466">
    <property type="entry name" value="Beta-lactam-related"/>
</dbReference>
<feature type="domain" description="Beta-lactamase-related" evidence="2">
    <location>
        <begin position="109"/>
        <end position="418"/>
    </location>
</feature>
<dbReference type="AlphaFoldDB" id="A0A7Z2YFY2"/>
<dbReference type="Pfam" id="PF00144">
    <property type="entry name" value="Beta-lactamase"/>
    <property type="match status" value="1"/>
</dbReference>
<evidence type="ECO:0000259" key="2">
    <source>
        <dbReference type="Pfam" id="PF00144"/>
    </source>
</evidence>
<protein>
    <submittedName>
        <fullName evidence="3">Serine hydrolase</fullName>
    </submittedName>
</protein>
<keyword evidence="1" id="KW-0732">Signal</keyword>
<dbReference type="GO" id="GO:0016787">
    <property type="term" value="F:hydrolase activity"/>
    <property type="evidence" value="ECO:0007669"/>
    <property type="project" value="UniProtKB-KW"/>
</dbReference>
<gene>
    <name evidence="3" type="ORF">GT360_18820</name>
</gene>
<dbReference type="Gene3D" id="3.40.710.10">
    <property type="entry name" value="DD-peptidase/beta-lactamase superfamily"/>
    <property type="match status" value="1"/>
</dbReference>
<proteinExistence type="predicted"/>
<organism evidence="3 4">
    <name type="scientific">Vibrio astriarenae</name>
    <dbReference type="NCBI Taxonomy" id="1481923"/>
    <lineage>
        <taxon>Bacteria</taxon>
        <taxon>Pseudomonadati</taxon>
        <taxon>Pseudomonadota</taxon>
        <taxon>Gammaproteobacteria</taxon>
        <taxon>Vibrionales</taxon>
        <taxon>Vibrionaceae</taxon>
        <taxon>Vibrio</taxon>
    </lineage>
</organism>
<dbReference type="KEGG" id="vas:GT360_18820"/>
<dbReference type="Proteomes" id="UP000464262">
    <property type="component" value="Chromosome 2"/>
</dbReference>
<dbReference type="SUPFAM" id="SSF56601">
    <property type="entry name" value="beta-lactamase/transpeptidase-like"/>
    <property type="match status" value="1"/>
</dbReference>
<reference evidence="3 4" key="1">
    <citation type="submission" date="2020-01" db="EMBL/GenBank/DDBJ databases">
        <title>Whole genome and functional gene identification of agarase of Vibrio HN897.</title>
        <authorList>
            <person name="Liu Y."/>
            <person name="Zhao Z."/>
        </authorList>
    </citation>
    <scope>NUCLEOTIDE SEQUENCE [LARGE SCALE GENOMIC DNA]</scope>
    <source>
        <strain evidence="3 4">HN897</strain>
    </source>
</reference>
<dbReference type="InterPro" id="IPR012338">
    <property type="entry name" value="Beta-lactam/transpept-like"/>
</dbReference>
<evidence type="ECO:0000313" key="4">
    <source>
        <dbReference type="Proteomes" id="UP000464262"/>
    </source>
</evidence>
<name>A0A7Z2YFY2_9VIBR</name>
<dbReference type="PANTHER" id="PTHR43283">
    <property type="entry name" value="BETA-LACTAMASE-RELATED"/>
    <property type="match status" value="1"/>
</dbReference>
<accession>A0A7Z2YFY2</accession>